<name>A0A940WNX3_9BACI</name>
<dbReference type="SUPFAM" id="SSF53697">
    <property type="entry name" value="SIS domain"/>
    <property type="match status" value="1"/>
</dbReference>
<dbReference type="RefSeq" id="WP_210595356.1">
    <property type="nucleotide sequence ID" value="NZ_JAGKSQ010000001.1"/>
</dbReference>
<dbReference type="EMBL" id="JAGKSQ010000001">
    <property type="protein sequence ID" value="MBP3949939.1"/>
    <property type="molecule type" value="Genomic_DNA"/>
</dbReference>
<dbReference type="NCBIfam" id="TIGR03127">
    <property type="entry name" value="RuMP_HxlB"/>
    <property type="match status" value="1"/>
</dbReference>
<dbReference type="InterPro" id="IPR017552">
    <property type="entry name" value="PHI/rmpB"/>
</dbReference>
<dbReference type="Pfam" id="PF01380">
    <property type="entry name" value="SIS"/>
    <property type="match status" value="1"/>
</dbReference>
<comment type="similarity">
    <text evidence="1">Belongs to the SIS family. PHI subfamily.</text>
</comment>
<dbReference type="InterPro" id="IPR001347">
    <property type="entry name" value="SIS_dom"/>
</dbReference>
<evidence type="ECO:0000313" key="4">
    <source>
        <dbReference type="Proteomes" id="UP000678228"/>
    </source>
</evidence>
<evidence type="ECO:0000313" key="3">
    <source>
        <dbReference type="EMBL" id="MBP3949939.1"/>
    </source>
</evidence>
<dbReference type="PANTHER" id="PTHR43443:SF1">
    <property type="entry name" value="3-HEXULOSE-6-PHOSPHATE ISOMERASE"/>
    <property type="match status" value="1"/>
</dbReference>
<keyword evidence="4" id="KW-1185">Reference proteome</keyword>
<organism evidence="3 4">
    <name type="scientific">Halalkalibacter suaedae</name>
    <dbReference type="NCBI Taxonomy" id="2822140"/>
    <lineage>
        <taxon>Bacteria</taxon>
        <taxon>Bacillati</taxon>
        <taxon>Bacillota</taxon>
        <taxon>Bacilli</taxon>
        <taxon>Bacillales</taxon>
        <taxon>Bacillaceae</taxon>
        <taxon>Halalkalibacter</taxon>
    </lineage>
</organism>
<proteinExistence type="inferred from homology"/>
<dbReference type="CDD" id="cd05005">
    <property type="entry name" value="SIS_PHI"/>
    <property type="match status" value="1"/>
</dbReference>
<feature type="domain" description="SIS" evidence="2">
    <location>
        <begin position="29"/>
        <end position="172"/>
    </location>
</feature>
<accession>A0A940WNX3</accession>
<dbReference type="PANTHER" id="PTHR43443">
    <property type="entry name" value="3-HEXULOSE-6-PHOSPHATE ISOMERASE"/>
    <property type="match status" value="1"/>
</dbReference>
<dbReference type="InterPro" id="IPR046348">
    <property type="entry name" value="SIS_dom_sf"/>
</dbReference>
<dbReference type="GO" id="GO:1901135">
    <property type="term" value="P:carbohydrate derivative metabolic process"/>
    <property type="evidence" value="ECO:0007669"/>
    <property type="project" value="InterPro"/>
</dbReference>
<dbReference type="Proteomes" id="UP000678228">
    <property type="component" value="Unassembled WGS sequence"/>
</dbReference>
<gene>
    <name evidence="3" type="primary">hxlB</name>
    <name evidence="3" type="ORF">J7W16_02255</name>
</gene>
<evidence type="ECO:0000259" key="2">
    <source>
        <dbReference type="PROSITE" id="PS51464"/>
    </source>
</evidence>
<dbReference type="Gene3D" id="3.40.50.10490">
    <property type="entry name" value="Glucose-6-phosphate isomerase like protein, domain 1"/>
    <property type="match status" value="1"/>
</dbReference>
<dbReference type="GO" id="GO:0097367">
    <property type="term" value="F:carbohydrate derivative binding"/>
    <property type="evidence" value="ECO:0007669"/>
    <property type="project" value="InterPro"/>
</dbReference>
<comment type="caution">
    <text evidence="3">The sequence shown here is derived from an EMBL/GenBank/DDBJ whole genome shotgun (WGS) entry which is preliminary data.</text>
</comment>
<protein>
    <submittedName>
        <fullName evidence="3">6-phospho-3-hexuloisomerase</fullName>
    </submittedName>
</protein>
<sequence>MEPTQYLAKILEELQVAVTTISDQNAHKLVERIAAANKVFVSGAGRSGLMGKAFAMRMMHMGVDAYVVGETVTANLEKGDLLIIGSGSGETKSLIPIVEKAKSLGGDVAVVTLSSESTLAKLADLTIILPGSPKDHSGNSSITIQPMGSLFEQTLLLFYDSLILSYMENKQLDSQTMYGKHANLE</sequence>
<reference evidence="3" key="1">
    <citation type="submission" date="2021-03" db="EMBL/GenBank/DDBJ databases">
        <title>Bacillus suaedae sp. nov., isolated from Suaeda aralocaspica.</title>
        <authorList>
            <person name="Lei R.F.R."/>
        </authorList>
    </citation>
    <scope>NUCLEOTIDE SEQUENCE</scope>
    <source>
        <strain evidence="3">YZJH907-2</strain>
    </source>
</reference>
<dbReference type="AlphaFoldDB" id="A0A940WNX3"/>
<dbReference type="PROSITE" id="PS51464">
    <property type="entry name" value="SIS"/>
    <property type="match status" value="1"/>
</dbReference>
<evidence type="ECO:0000256" key="1">
    <source>
        <dbReference type="ARBA" id="ARBA00009235"/>
    </source>
</evidence>
<dbReference type="GO" id="GO:0016853">
    <property type="term" value="F:isomerase activity"/>
    <property type="evidence" value="ECO:0007669"/>
    <property type="project" value="InterPro"/>
</dbReference>